<feature type="compositionally biased region" description="Polar residues" evidence="1">
    <location>
        <begin position="127"/>
        <end position="142"/>
    </location>
</feature>
<feature type="region of interest" description="Disordered" evidence="1">
    <location>
        <begin position="116"/>
        <end position="149"/>
    </location>
</feature>
<evidence type="ECO:0000313" key="3">
    <source>
        <dbReference type="Proteomes" id="UP000504634"/>
    </source>
</evidence>
<evidence type="ECO:0000313" key="4">
    <source>
        <dbReference type="RefSeq" id="XP_030380309.1"/>
    </source>
</evidence>
<feature type="region of interest" description="Disordered" evidence="1">
    <location>
        <begin position="423"/>
        <end position="449"/>
    </location>
</feature>
<feature type="compositionally biased region" description="Basic and acidic residues" evidence="1">
    <location>
        <begin position="437"/>
        <end position="449"/>
    </location>
</feature>
<evidence type="ECO:0000256" key="1">
    <source>
        <dbReference type="SAM" id="MobiDB-lite"/>
    </source>
</evidence>
<dbReference type="InterPro" id="IPR032106">
    <property type="entry name" value="2-oxogl_dehyd_N"/>
</dbReference>
<evidence type="ECO:0000259" key="2">
    <source>
        <dbReference type="Pfam" id="PF16078"/>
    </source>
</evidence>
<dbReference type="Proteomes" id="UP000504634">
    <property type="component" value="Unplaced"/>
</dbReference>
<accession>A0A6J2TW08</accession>
<dbReference type="GeneID" id="115628371"/>
<proteinExistence type="predicted"/>
<sequence>MSSAALLKFKIASILASSTQRFQLQRFSTGKESDVDSKKGEQDTSRSTTCPKDAINRDCFESGTNARYMEHLFSKWVKNTKSVDKSWDRYFREILNHEKVSIGEVVDLIKAARQSKTSADEPAKSVVESSPAQEQTKPQNEQQGDDQIRFNTKEQVIDKKRGAIADMVDVFKPTENASLEYSKTIVEIQNIQSTSIPIIKDPPQENAFIESVESATQIPMYQENTSPFHVPFSQISKAQTDEGNANIENVLECSQQSTIAPAIEIGNDMENITIVGNNLGPTPMTSTQVIQMLSEKVEAVCKTAACDKTLPTTNQKSYFQLVEDESQKNIVATCENSSGPSSDDGKGINAHVNKFLEEPKKVQKAAKTWNPLSAETDDSSFNINKFLKDKEQDPKVAKDGSTFKEKRGDTKARLDAGKKKIFEEELGGLQQQVKQVDAPKEEKMDEPKN</sequence>
<gene>
    <name evidence="4" type="primary">LOC115628371</name>
</gene>
<dbReference type="RefSeq" id="XP_030380309.1">
    <property type="nucleotide sequence ID" value="XM_030524449.1"/>
</dbReference>
<dbReference type="Pfam" id="PF16078">
    <property type="entry name" value="2-oxogl_dehyd_N"/>
    <property type="match status" value="1"/>
</dbReference>
<dbReference type="OrthoDB" id="7871037at2759"/>
<reference evidence="4" key="1">
    <citation type="submission" date="2025-08" db="UniProtKB">
        <authorList>
            <consortium name="RefSeq"/>
        </authorList>
    </citation>
    <scope>IDENTIFICATION</scope>
    <source>
        <strain evidence="4">11010-0011.00</strain>
        <tissue evidence="4">Whole body</tissue>
    </source>
</reference>
<protein>
    <submittedName>
        <fullName evidence="4">Uncharacterized protein LOC115628371</fullName>
    </submittedName>
</protein>
<dbReference type="AlphaFoldDB" id="A0A6J2TW08"/>
<name>A0A6J2TW08_DROLE</name>
<feature type="region of interest" description="Disordered" evidence="1">
    <location>
        <begin position="30"/>
        <end position="50"/>
    </location>
</feature>
<feature type="region of interest" description="Disordered" evidence="1">
    <location>
        <begin position="387"/>
        <end position="411"/>
    </location>
</feature>
<keyword evidence="3" id="KW-1185">Reference proteome</keyword>
<organism evidence="3 4">
    <name type="scientific">Drosophila lebanonensis</name>
    <name type="common">Fruit fly</name>
    <name type="synonym">Scaptodrosophila lebanonensis</name>
    <dbReference type="NCBI Taxonomy" id="7225"/>
    <lineage>
        <taxon>Eukaryota</taxon>
        <taxon>Metazoa</taxon>
        <taxon>Ecdysozoa</taxon>
        <taxon>Arthropoda</taxon>
        <taxon>Hexapoda</taxon>
        <taxon>Insecta</taxon>
        <taxon>Pterygota</taxon>
        <taxon>Neoptera</taxon>
        <taxon>Endopterygota</taxon>
        <taxon>Diptera</taxon>
        <taxon>Brachycera</taxon>
        <taxon>Muscomorpha</taxon>
        <taxon>Ephydroidea</taxon>
        <taxon>Drosophilidae</taxon>
        <taxon>Scaptodrosophila</taxon>
    </lineage>
</organism>
<feature type="compositionally biased region" description="Basic and acidic residues" evidence="1">
    <location>
        <begin position="30"/>
        <end position="44"/>
    </location>
</feature>
<feature type="domain" description="2-oxoglutarate dehydrogenase E1 component N-terminal" evidence="2">
    <location>
        <begin position="60"/>
        <end position="93"/>
    </location>
</feature>